<sequence>MHLARFPRLSLGHFPTPLEPLETISALLGGPKIWIKRDDATGLATGGNKTRKLEFLLADAQQQNADVIITQGATQSNHVRQTIAGAAKLGLPAKVLLEKRVTDFGEDYQRSGNVLLDELLGGEIVAHLPGGTDMQQAMESYASELRDKGHRPYVIPGGGSNPIGALGYVACAEELLYQSSQLRLRIDHVVHATGSTGTQAGLVAGFHATHSHVPVLGISVRAPKVKQEENVWNLASRTLELLNVPGELPRNAVVANSDYVGEGYGLPTEGMLEALRLLARHEGILLDPVYSGKGFAGLVDLIRKGHFRKDENVVFIHTGGSAGLFGYRQVLEG</sequence>
<evidence type="ECO:0000256" key="3">
    <source>
        <dbReference type="ARBA" id="ARBA00022898"/>
    </source>
</evidence>
<reference evidence="7 8" key="1">
    <citation type="submission" date="2014-09" db="EMBL/GenBank/DDBJ databases">
        <title>Whole genome shotgun sequence of Escherichia vulneris NBRC 102420.</title>
        <authorList>
            <person name="Yoshida Y."/>
            <person name="Hosoyama A."/>
            <person name="Tsuchikane K."/>
            <person name="Ohji S."/>
            <person name="Ichikawa N."/>
            <person name="Kimura A."/>
            <person name="Yamazoe A."/>
            <person name="Ezaki T."/>
            <person name="Fujita N."/>
        </authorList>
    </citation>
    <scope>NUCLEOTIDE SEQUENCE [LARGE SCALE GENOMIC DNA]</scope>
    <source>
        <strain evidence="7 8">NBRC 102420</strain>
    </source>
</reference>
<keyword evidence="3 5" id="KW-0663">Pyridoxal phosphate</keyword>
<dbReference type="PANTHER" id="PTHR43780">
    <property type="entry name" value="1-AMINOCYCLOPROPANE-1-CARBOXYLATE DEAMINASE-RELATED"/>
    <property type="match status" value="1"/>
</dbReference>
<dbReference type="InterPro" id="IPR005966">
    <property type="entry name" value="D-Cys_desShydrase"/>
</dbReference>
<dbReference type="Gene3D" id="3.40.50.1100">
    <property type="match status" value="2"/>
</dbReference>
<dbReference type="GO" id="GO:0019148">
    <property type="term" value="F:D-cysteine desulfhydrase activity"/>
    <property type="evidence" value="ECO:0007669"/>
    <property type="project" value="TreeGrafter"/>
</dbReference>
<evidence type="ECO:0000256" key="4">
    <source>
        <dbReference type="PIRSR" id="PIRSR006278-1"/>
    </source>
</evidence>
<feature type="active site" description="Nucleophile" evidence="4">
    <location>
        <position position="76"/>
    </location>
</feature>
<comment type="cofactor">
    <cofactor evidence="1">
        <name>pyridoxal 5'-phosphate</name>
        <dbReference type="ChEBI" id="CHEBI:597326"/>
    </cofactor>
</comment>
<dbReference type="InterPro" id="IPR001926">
    <property type="entry name" value="TrpB-like_PALP"/>
</dbReference>
<dbReference type="eggNOG" id="COG2515">
    <property type="taxonomic scope" value="Bacteria"/>
</dbReference>
<evidence type="ECO:0000313" key="8">
    <source>
        <dbReference type="Proteomes" id="UP000029462"/>
    </source>
</evidence>
<dbReference type="EMBL" id="BBMZ01000002">
    <property type="protein sequence ID" value="GAL56922.1"/>
    <property type="molecule type" value="Genomic_DNA"/>
</dbReference>
<name>A0A090VP89_PSEVU</name>
<keyword evidence="8" id="KW-1185">Reference proteome</keyword>
<evidence type="ECO:0000259" key="6">
    <source>
        <dbReference type="Pfam" id="PF00291"/>
    </source>
</evidence>
<dbReference type="InterPro" id="IPR027278">
    <property type="entry name" value="ACCD_DCysDesulf"/>
</dbReference>
<dbReference type="NCBIfam" id="TIGR01275">
    <property type="entry name" value="ACC_deam_rel"/>
    <property type="match status" value="1"/>
</dbReference>
<evidence type="ECO:0000256" key="5">
    <source>
        <dbReference type="PIRSR" id="PIRSR006278-2"/>
    </source>
</evidence>
<feature type="modified residue" description="N6-(pyridoxal phosphate)lysine" evidence="5">
    <location>
        <position position="49"/>
    </location>
</feature>
<dbReference type="RefSeq" id="WP_042388532.1">
    <property type="nucleotide sequence ID" value="NZ_BBMZ01000002.1"/>
</dbReference>
<protein>
    <submittedName>
        <fullName evidence="7">D-cysteine desulfhydrase</fullName>
    </submittedName>
</protein>
<dbReference type="OrthoDB" id="9801249at2"/>
<evidence type="ECO:0000256" key="1">
    <source>
        <dbReference type="ARBA" id="ARBA00001933"/>
    </source>
</evidence>
<dbReference type="PANTHER" id="PTHR43780:SF2">
    <property type="entry name" value="1-AMINOCYCLOPROPANE-1-CARBOXYLATE DEAMINASE-RELATED"/>
    <property type="match status" value="1"/>
</dbReference>
<accession>A0A090VP89</accession>
<dbReference type="NCBIfam" id="NF003031">
    <property type="entry name" value="PRK03910.1-4"/>
    <property type="match status" value="1"/>
</dbReference>
<evidence type="ECO:0000313" key="7">
    <source>
        <dbReference type="EMBL" id="GAL56922.1"/>
    </source>
</evidence>
<dbReference type="InterPro" id="IPR036052">
    <property type="entry name" value="TrpB-like_PALP_sf"/>
</dbReference>
<dbReference type="STRING" id="1115515.EV102420_02_05270"/>
<dbReference type="Proteomes" id="UP000029462">
    <property type="component" value="Unassembled WGS sequence"/>
</dbReference>
<dbReference type="AlphaFoldDB" id="A0A090VP89"/>
<dbReference type="Pfam" id="PF00291">
    <property type="entry name" value="PALP"/>
    <property type="match status" value="1"/>
</dbReference>
<gene>
    <name evidence="7" type="primary">dcyD</name>
    <name evidence="7" type="ORF">EV102420_02_05270</name>
</gene>
<dbReference type="PIRSF" id="PIRSF006278">
    <property type="entry name" value="ACCD_DCysDesulf"/>
    <property type="match status" value="1"/>
</dbReference>
<organism evidence="7 8">
    <name type="scientific">Pseudescherichia vulneris NBRC 102420</name>
    <dbReference type="NCBI Taxonomy" id="1115515"/>
    <lineage>
        <taxon>Bacteria</taxon>
        <taxon>Pseudomonadati</taxon>
        <taxon>Pseudomonadota</taxon>
        <taxon>Gammaproteobacteria</taxon>
        <taxon>Enterobacterales</taxon>
        <taxon>Enterobacteriaceae</taxon>
        <taxon>Pseudescherichia</taxon>
    </lineage>
</organism>
<comment type="similarity">
    <text evidence="2">Belongs to the ACC deaminase/D-cysteine desulfhydrase family.</text>
</comment>
<evidence type="ECO:0000256" key="2">
    <source>
        <dbReference type="ARBA" id="ARBA00008639"/>
    </source>
</evidence>
<comment type="caution">
    <text evidence="7">The sequence shown here is derived from an EMBL/GenBank/DDBJ whole genome shotgun (WGS) entry which is preliminary data.</text>
</comment>
<dbReference type="SUPFAM" id="SSF53686">
    <property type="entry name" value="Tryptophan synthase beta subunit-like PLP-dependent enzymes"/>
    <property type="match status" value="1"/>
</dbReference>
<feature type="domain" description="Tryptophan synthase beta chain-like PALP" evidence="6">
    <location>
        <begin position="10"/>
        <end position="319"/>
    </location>
</feature>
<proteinExistence type="inferred from homology"/>